<keyword evidence="2" id="KW-1185">Reference proteome</keyword>
<comment type="caution">
    <text evidence="1">The sequence shown here is derived from an EMBL/GenBank/DDBJ whole genome shotgun (WGS) entry which is preliminary data.</text>
</comment>
<accession>A0ABQ3B2E6</accession>
<dbReference type="RefSeq" id="WP_189417292.1">
    <property type="nucleotide sequence ID" value="NZ_BMYZ01000001.1"/>
</dbReference>
<gene>
    <name evidence="1" type="ORF">GCM10011613_15420</name>
</gene>
<dbReference type="EMBL" id="BMYZ01000001">
    <property type="protein sequence ID" value="GGY71544.1"/>
    <property type="molecule type" value="Genomic_DNA"/>
</dbReference>
<dbReference type="Pfam" id="PF07209">
    <property type="entry name" value="DUF1415"/>
    <property type="match status" value="1"/>
</dbReference>
<evidence type="ECO:0008006" key="3">
    <source>
        <dbReference type="Google" id="ProtNLM"/>
    </source>
</evidence>
<proteinExistence type="predicted"/>
<evidence type="ECO:0000313" key="1">
    <source>
        <dbReference type="EMBL" id="GGY71544.1"/>
    </source>
</evidence>
<evidence type="ECO:0000313" key="2">
    <source>
        <dbReference type="Proteomes" id="UP000619761"/>
    </source>
</evidence>
<dbReference type="Proteomes" id="UP000619761">
    <property type="component" value="Unassembled WGS sequence"/>
</dbReference>
<protein>
    <recommendedName>
        <fullName evidence="3">DUF1415 domain-containing protein</fullName>
    </recommendedName>
</protein>
<organism evidence="1 2">
    <name type="scientific">Cellvibrio zantedeschiae</name>
    <dbReference type="NCBI Taxonomy" id="1237077"/>
    <lineage>
        <taxon>Bacteria</taxon>
        <taxon>Pseudomonadati</taxon>
        <taxon>Pseudomonadota</taxon>
        <taxon>Gammaproteobacteria</taxon>
        <taxon>Cellvibrionales</taxon>
        <taxon>Cellvibrionaceae</taxon>
        <taxon>Cellvibrio</taxon>
    </lineage>
</organism>
<dbReference type="InterPro" id="IPR009858">
    <property type="entry name" value="DUF1415"/>
</dbReference>
<sequence>MNSVTQDVLVWLNSVVIGLNLCPFAGKPTRENRVRFSVSEATTEEAVLKDLVSEMELLDKTPVAELETTLVIIPNALQDFFDYTQCLGWAQAQLKRQGWLGVYQLASFHPDYCFAGAEPDDVENLTNRSPYPIIHIIREASLEKALEYFDDVDEVPERNKVCVAALTAEQKKKLFPYLFKL</sequence>
<reference evidence="2" key="1">
    <citation type="journal article" date="2019" name="Int. J. Syst. Evol. Microbiol.">
        <title>The Global Catalogue of Microorganisms (GCM) 10K type strain sequencing project: providing services to taxonomists for standard genome sequencing and annotation.</title>
        <authorList>
            <consortium name="The Broad Institute Genomics Platform"/>
            <consortium name="The Broad Institute Genome Sequencing Center for Infectious Disease"/>
            <person name="Wu L."/>
            <person name="Ma J."/>
        </authorList>
    </citation>
    <scope>NUCLEOTIDE SEQUENCE [LARGE SCALE GENOMIC DNA]</scope>
    <source>
        <strain evidence="2">KCTC 32239</strain>
    </source>
</reference>
<name>A0ABQ3B2E6_9GAMM</name>